<proteinExistence type="predicted"/>
<name>X7F3Y2_9RHOB</name>
<evidence type="ECO:0000313" key="2">
    <source>
        <dbReference type="Proteomes" id="UP000023430"/>
    </source>
</evidence>
<comment type="caution">
    <text evidence="1">The sequence shown here is derived from an EMBL/GenBank/DDBJ whole genome shotgun (WGS) entry which is preliminary data.</text>
</comment>
<organism evidence="1 2">
    <name type="scientific">Roseivivax isoporae LMG 25204</name>
    <dbReference type="NCBI Taxonomy" id="1449351"/>
    <lineage>
        <taxon>Bacteria</taxon>
        <taxon>Pseudomonadati</taxon>
        <taxon>Pseudomonadota</taxon>
        <taxon>Alphaproteobacteria</taxon>
        <taxon>Rhodobacterales</taxon>
        <taxon>Roseobacteraceae</taxon>
        <taxon>Roseivivax</taxon>
    </lineage>
</organism>
<reference evidence="1 2" key="1">
    <citation type="submission" date="2014-01" db="EMBL/GenBank/DDBJ databases">
        <title>Roseivivax isoporae LMG 25204 Genome Sequencing.</title>
        <authorList>
            <person name="Lai Q."/>
            <person name="Li G."/>
            <person name="Shao Z."/>
        </authorList>
    </citation>
    <scope>NUCLEOTIDE SEQUENCE [LARGE SCALE GENOMIC DNA]</scope>
    <source>
        <strain evidence="1 2">LMG 25204</strain>
    </source>
</reference>
<dbReference type="Proteomes" id="UP000023430">
    <property type="component" value="Unassembled WGS sequence"/>
</dbReference>
<gene>
    <name evidence="1" type="ORF">RISW2_19075</name>
</gene>
<keyword evidence="2" id="KW-1185">Reference proteome</keyword>
<accession>X7F3Y2</accession>
<dbReference type="EMBL" id="JAME01000054">
    <property type="protein sequence ID" value="ETX26811.1"/>
    <property type="molecule type" value="Genomic_DNA"/>
</dbReference>
<sequence length="39" mass="4503">MLVIAAFLKLAIECPMVMPFTKYVSLDFRNEVARLQVPF</sequence>
<protein>
    <submittedName>
        <fullName evidence="1">Uncharacterized protein</fullName>
    </submittedName>
</protein>
<dbReference type="AlphaFoldDB" id="X7F3Y2"/>
<evidence type="ECO:0000313" key="1">
    <source>
        <dbReference type="EMBL" id="ETX26811.1"/>
    </source>
</evidence>